<dbReference type="RefSeq" id="WP_260990372.1">
    <property type="nucleotide sequence ID" value="NZ_CP104450.1"/>
</dbReference>
<reference evidence="2" key="1">
    <citation type="submission" date="2022-09" db="EMBL/GenBank/DDBJ databases">
        <title>Multidrug resistance Raoultella ornithinolytica Strain MQB_Silv_108.</title>
        <authorList>
            <person name="Quintela-Baluja M."/>
        </authorList>
    </citation>
    <scope>NUCLEOTIDE SEQUENCE</scope>
    <source>
        <strain evidence="2">MQB_Silv_108</strain>
    </source>
</reference>
<evidence type="ECO:0000256" key="1">
    <source>
        <dbReference type="SAM" id="MobiDB-lite"/>
    </source>
</evidence>
<sequence length="212" mass="23669">MTDEKSNSLMADLNTDLNEPASPDDVNEVNSRKAGCTEPEQKTDQSAKIDLPDPDLTRLFKNRARDGDIIKKCKIMLVAGVPPGKVALLLRPPLERVIELYNSSYNPRCRRFANPNNGRLIITMWREGAMLADICQALGLPLFTVVMSLRGDRVTNAAMAPRMPEYDDPLYVEYRQVVARKAASKSRPIQINPVRRVRKSQQTTTASQTATA</sequence>
<dbReference type="Proteomes" id="UP001064206">
    <property type="component" value="Chromosome"/>
</dbReference>
<feature type="region of interest" description="Disordered" evidence="1">
    <location>
        <begin position="1"/>
        <end position="50"/>
    </location>
</feature>
<dbReference type="EMBL" id="CP104450">
    <property type="protein sequence ID" value="UXE37707.1"/>
    <property type="molecule type" value="Genomic_DNA"/>
</dbReference>
<gene>
    <name evidence="2" type="ORF">N2J37_24930</name>
</gene>
<feature type="compositionally biased region" description="Basic and acidic residues" evidence="1">
    <location>
        <begin position="39"/>
        <end position="50"/>
    </location>
</feature>
<dbReference type="AlphaFoldDB" id="A0A9Q9N3C5"/>
<accession>A0A9Q9N3C5</accession>
<evidence type="ECO:0000313" key="3">
    <source>
        <dbReference type="Proteomes" id="UP001064206"/>
    </source>
</evidence>
<protein>
    <submittedName>
        <fullName evidence="2">Uncharacterized protein</fullName>
    </submittedName>
</protein>
<name>A0A9Q9N3C5_RAOOR</name>
<organism evidence="2 3">
    <name type="scientific">Raoultella ornithinolytica</name>
    <name type="common">Klebsiella ornithinolytica</name>
    <dbReference type="NCBI Taxonomy" id="54291"/>
    <lineage>
        <taxon>Bacteria</taxon>
        <taxon>Pseudomonadati</taxon>
        <taxon>Pseudomonadota</taxon>
        <taxon>Gammaproteobacteria</taxon>
        <taxon>Enterobacterales</taxon>
        <taxon>Enterobacteriaceae</taxon>
        <taxon>Klebsiella/Raoultella group</taxon>
        <taxon>Raoultella</taxon>
    </lineage>
</organism>
<proteinExistence type="predicted"/>
<evidence type="ECO:0000313" key="2">
    <source>
        <dbReference type="EMBL" id="UXE37707.1"/>
    </source>
</evidence>